<keyword evidence="9" id="KW-1185">Reference proteome</keyword>
<comment type="similarity">
    <text evidence="4">Belongs to the ClpA/ClpB family.</text>
</comment>
<proteinExistence type="inferred from homology"/>
<dbReference type="Pfam" id="PF10431">
    <property type="entry name" value="ClpB_D2-small"/>
    <property type="match status" value="1"/>
</dbReference>
<evidence type="ECO:0000313" key="8">
    <source>
        <dbReference type="EMBL" id="PKZ23421.1"/>
    </source>
</evidence>
<dbReference type="Pfam" id="PF00004">
    <property type="entry name" value="AAA"/>
    <property type="match status" value="1"/>
</dbReference>
<dbReference type="PROSITE" id="PS00871">
    <property type="entry name" value="CLPAB_2"/>
    <property type="match status" value="1"/>
</dbReference>
<dbReference type="SMART" id="SM00382">
    <property type="entry name" value="AAA"/>
    <property type="match status" value="2"/>
</dbReference>
<dbReference type="InterPro" id="IPR019489">
    <property type="entry name" value="Clp_ATPase_C"/>
</dbReference>
<dbReference type="Pfam" id="PF07724">
    <property type="entry name" value="AAA_2"/>
    <property type="match status" value="1"/>
</dbReference>
<dbReference type="GO" id="GO:0006508">
    <property type="term" value="P:proteolysis"/>
    <property type="evidence" value="ECO:0007669"/>
    <property type="project" value="UniProtKB-KW"/>
</dbReference>
<dbReference type="PROSITE" id="PS00018">
    <property type="entry name" value="EF_HAND_1"/>
    <property type="match status" value="1"/>
</dbReference>
<dbReference type="InterPro" id="IPR041546">
    <property type="entry name" value="ClpA/ClpB_AAA_lid"/>
</dbReference>
<feature type="region of interest" description="Disordered" evidence="5">
    <location>
        <begin position="74"/>
        <end position="100"/>
    </location>
</feature>
<dbReference type="EMBL" id="PKGY01000001">
    <property type="protein sequence ID" value="PKZ23421.1"/>
    <property type="molecule type" value="Genomic_DNA"/>
</dbReference>
<reference evidence="8 10" key="3">
    <citation type="submission" date="2017-12" db="EMBL/GenBank/DDBJ databases">
        <title>Phylogenetic diversity of female urinary microbiome.</title>
        <authorList>
            <person name="Thomas-White K."/>
            <person name="Wolfe A.J."/>
        </authorList>
    </citation>
    <scope>NUCLEOTIDE SEQUENCE [LARGE SCALE GENOMIC DNA]</scope>
    <source>
        <strain evidence="8 10">UMB0139</strain>
    </source>
</reference>
<dbReference type="FunFam" id="3.40.50.300:FF:000010">
    <property type="entry name" value="Chaperone clpB 1, putative"/>
    <property type="match status" value="1"/>
</dbReference>
<keyword evidence="1 4" id="KW-0547">Nucleotide-binding</keyword>
<dbReference type="FunFam" id="3.40.50.300:FF:000025">
    <property type="entry name" value="ATP-dependent Clp protease subunit"/>
    <property type="match status" value="1"/>
</dbReference>
<evidence type="ECO:0000256" key="2">
    <source>
        <dbReference type="ARBA" id="ARBA00022840"/>
    </source>
</evidence>
<protein>
    <submittedName>
        <fullName evidence="7">ATP-dependent Clp protease ATP-binding subunit</fullName>
    </submittedName>
</protein>
<dbReference type="InterPro" id="IPR050130">
    <property type="entry name" value="ClpA_ClpB"/>
</dbReference>
<evidence type="ECO:0000313" key="9">
    <source>
        <dbReference type="Proteomes" id="UP000069912"/>
    </source>
</evidence>
<dbReference type="SMART" id="SM01086">
    <property type="entry name" value="ClpB_D2-small"/>
    <property type="match status" value="1"/>
</dbReference>
<dbReference type="GO" id="GO:0034605">
    <property type="term" value="P:cellular response to heat"/>
    <property type="evidence" value="ECO:0007669"/>
    <property type="project" value="TreeGrafter"/>
</dbReference>
<evidence type="ECO:0000256" key="1">
    <source>
        <dbReference type="ARBA" id="ARBA00022741"/>
    </source>
</evidence>
<evidence type="ECO:0000256" key="4">
    <source>
        <dbReference type="RuleBase" id="RU004432"/>
    </source>
</evidence>
<dbReference type="Gene3D" id="4.10.860.10">
    <property type="entry name" value="UVR domain"/>
    <property type="match status" value="1"/>
</dbReference>
<dbReference type="PROSITE" id="PS50151">
    <property type="entry name" value="UVR"/>
    <property type="match status" value="1"/>
</dbReference>
<dbReference type="InterPro" id="IPR001270">
    <property type="entry name" value="ClpA/B"/>
</dbReference>
<keyword evidence="2 4" id="KW-0067">ATP-binding</keyword>
<evidence type="ECO:0000313" key="10">
    <source>
        <dbReference type="Proteomes" id="UP000234239"/>
    </source>
</evidence>
<sequence length="752" mass="84352">MICQRCGKRQAAIHMYANVNGKRQAINLCQHCYREVINDGGSQENHQQNNPNQDLPWNDLDSIFRSLRQNPAGFQASSKQGENPFANFTAGQGQSTNNEQSLLSTYGTNMTNLAQNDHFDPIIGRDNEIRRVIEILNRRNKNNPVLIGEAGVGKTAVVEGLAQKIVAKEVPEKLQNKEVISLDVASLVQGTGVRGQFEEKMQQLIQEVSANDDIILFIDEIHEIVGAGSAEGSMDAGNILKPALARGELQLVGATTLNEFRQIEKDGALARRLQPVYVEEPSVEETLEIIQGITDKYEKYHNVIYSPEAIEATVRLSDRYITDRQLPDKAIDLLDESGSRKNLTIPFVDLESLDKQITQLNDLKQMATEAEDYEKAAYYRDQLAKYQEMRDNHVDVPEKRPRVEVEDIQSIVEEKTGIPVSDLQEQEQNQLINLEENLQSRVIGQDEAIEAVSRAIRRNRVGLTAGERPIGSFLFVGPTGVGKTELARQLARELFGSKDAMVRFDMSEYMEKHSVSKLIGSPPGYVGYEEAGRLTEQVRRRPYSLILLDEIEKAHPDVLNLFLQIMDDGRLTDSQGRVVSFKDTIIIMTSNAGSAGVESSVGFAASQQGKTKTVLDKLDDYFKPEFLNRFDAIVEFEPLTKEELIVIIDLMLKEMNHLLKGQGIQVQVSPEAKDELVELGYNPKLGARPLRRVLQEHIEDQIADAYLKHPELKEISFDLDDDKKITVSELKENNASDSESDVDSVSDDEESE</sequence>
<dbReference type="CDD" id="cd19499">
    <property type="entry name" value="RecA-like_ClpB_Hsp104-like"/>
    <property type="match status" value="1"/>
</dbReference>
<feature type="region of interest" description="Disordered" evidence="5">
    <location>
        <begin position="728"/>
        <end position="752"/>
    </location>
</feature>
<evidence type="ECO:0000256" key="3">
    <source>
        <dbReference type="ARBA" id="ARBA00023186"/>
    </source>
</evidence>
<dbReference type="Pfam" id="PF17871">
    <property type="entry name" value="AAA_lid_9"/>
    <property type="match status" value="1"/>
</dbReference>
<dbReference type="Gene3D" id="3.40.50.300">
    <property type="entry name" value="P-loop containing nucleotide triphosphate hydrolases"/>
    <property type="match status" value="2"/>
</dbReference>
<dbReference type="EMBL" id="CP014160">
    <property type="protein sequence ID" value="AMB94583.1"/>
    <property type="molecule type" value="Genomic_DNA"/>
</dbReference>
<dbReference type="InterPro" id="IPR001943">
    <property type="entry name" value="UVR_dom"/>
</dbReference>
<organism evidence="7 9">
    <name type="scientific">Aerococcus sanguinicola</name>
    <dbReference type="NCBI Taxonomy" id="119206"/>
    <lineage>
        <taxon>Bacteria</taxon>
        <taxon>Bacillati</taxon>
        <taxon>Bacillota</taxon>
        <taxon>Bacilli</taxon>
        <taxon>Lactobacillales</taxon>
        <taxon>Aerococcaceae</taxon>
        <taxon>Aerococcus</taxon>
    </lineage>
</organism>
<dbReference type="KEGG" id="asan:AWM72_07365"/>
<dbReference type="GO" id="GO:0005524">
    <property type="term" value="F:ATP binding"/>
    <property type="evidence" value="ECO:0007669"/>
    <property type="project" value="UniProtKB-KW"/>
</dbReference>
<feature type="compositionally biased region" description="Polar residues" evidence="5">
    <location>
        <begin position="89"/>
        <end position="100"/>
    </location>
</feature>
<dbReference type="GeneID" id="92903882"/>
<dbReference type="GO" id="GO:0005737">
    <property type="term" value="C:cytoplasm"/>
    <property type="evidence" value="ECO:0007669"/>
    <property type="project" value="TreeGrafter"/>
</dbReference>
<dbReference type="GO" id="GO:0016887">
    <property type="term" value="F:ATP hydrolysis activity"/>
    <property type="evidence" value="ECO:0007669"/>
    <property type="project" value="InterPro"/>
</dbReference>
<reference evidence="9" key="2">
    <citation type="submission" date="2016-01" db="EMBL/GenBank/DDBJ databases">
        <title>Six Aerococcus type strain genome sequencing and assembly using PacBio and Illumina Hiseq.</title>
        <authorList>
            <person name="Carkaci D."/>
            <person name="Dargis R."/>
            <person name="Nielsen X.C."/>
            <person name="Skovgaard O."/>
            <person name="Fuursted K."/>
            <person name="Christensen J.J."/>
        </authorList>
    </citation>
    <scope>NUCLEOTIDE SEQUENCE [LARGE SCALE GENOMIC DNA]</scope>
    <source>
        <strain evidence="9">CCUG43001</strain>
    </source>
</reference>
<dbReference type="RefSeq" id="WP_067975587.1">
    <property type="nucleotide sequence ID" value="NZ_CAJHKM010000002.1"/>
</dbReference>
<dbReference type="InterPro" id="IPR028299">
    <property type="entry name" value="ClpA/B_CS2"/>
</dbReference>
<dbReference type="AlphaFoldDB" id="A0A120I9D6"/>
<accession>A0A120I9D6</accession>
<keyword evidence="3 4" id="KW-0143">Chaperone</keyword>
<keyword evidence="7" id="KW-0378">Hydrolase</keyword>
<evidence type="ECO:0000259" key="6">
    <source>
        <dbReference type="PROSITE" id="PS50151"/>
    </source>
</evidence>
<dbReference type="InterPro" id="IPR003593">
    <property type="entry name" value="AAA+_ATPase"/>
</dbReference>
<dbReference type="OrthoDB" id="9803641at2"/>
<dbReference type="CDD" id="cd00009">
    <property type="entry name" value="AAA"/>
    <property type="match status" value="1"/>
</dbReference>
<dbReference type="GO" id="GO:0008233">
    <property type="term" value="F:peptidase activity"/>
    <property type="evidence" value="ECO:0007669"/>
    <property type="project" value="UniProtKB-KW"/>
</dbReference>
<dbReference type="PRINTS" id="PR00300">
    <property type="entry name" value="CLPPROTEASEA"/>
</dbReference>
<dbReference type="Proteomes" id="UP000234239">
    <property type="component" value="Unassembled WGS sequence"/>
</dbReference>
<reference evidence="7 9" key="1">
    <citation type="journal article" date="2016" name="Genome Announc.">
        <title>Complete Genome Sequences of Aerococcus christensenii CCUG 28831T, Aerococcus sanguinicola CCUG 43001T, Aerococcus urinae CCUG 36881T, Aerococcus urinaeequi CCUG 28094T, Aerococcus urinaehominis CCUG 42038 BT, and Aerococcus viridans CCUG 4311T.</title>
        <authorList>
            <person name="Carkaci D."/>
            <person name="Dargis R."/>
            <person name="Nielsen X.C."/>
            <person name="Skovgaard O."/>
            <person name="Fuursted K."/>
            <person name="Christensen J.J."/>
        </authorList>
    </citation>
    <scope>NUCLEOTIDE SEQUENCE [LARGE SCALE GENOMIC DNA]</scope>
    <source>
        <strain evidence="7 9">CCUG43001</strain>
    </source>
</reference>
<dbReference type="InterPro" id="IPR018368">
    <property type="entry name" value="ClpA/B_CS1"/>
</dbReference>
<name>A0A120I9D6_9LACT</name>
<dbReference type="InterPro" id="IPR018247">
    <property type="entry name" value="EF_Hand_1_Ca_BS"/>
</dbReference>
<feature type="domain" description="UVR" evidence="6">
    <location>
        <begin position="354"/>
        <end position="389"/>
    </location>
</feature>
<dbReference type="PANTHER" id="PTHR11638:SF175">
    <property type="entry name" value="ATP-DEPENDENT CLP PROTEASE, ATP-BINDING SUBUNIT CLPC"/>
    <property type="match status" value="1"/>
</dbReference>
<dbReference type="PANTHER" id="PTHR11638">
    <property type="entry name" value="ATP-DEPENDENT CLP PROTEASE"/>
    <property type="match status" value="1"/>
</dbReference>
<feature type="compositionally biased region" description="Acidic residues" evidence="5">
    <location>
        <begin position="738"/>
        <end position="752"/>
    </location>
</feature>
<gene>
    <name evidence="7" type="ORF">AWM72_07365</name>
    <name evidence="8" type="ORF">CYJ28_02390</name>
</gene>
<evidence type="ECO:0000256" key="5">
    <source>
        <dbReference type="SAM" id="MobiDB-lite"/>
    </source>
</evidence>
<dbReference type="Gene3D" id="1.10.8.60">
    <property type="match status" value="2"/>
</dbReference>
<dbReference type="Proteomes" id="UP000069912">
    <property type="component" value="Chromosome"/>
</dbReference>
<dbReference type="SUPFAM" id="SSF52540">
    <property type="entry name" value="P-loop containing nucleoside triphosphate hydrolases"/>
    <property type="match status" value="2"/>
</dbReference>
<dbReference type="InterPro" id="IPR003959">
    <property type="entry name" value="ATPase_AAA_core"/>
</dbReference>
<dbReference type="InterPro" id="IPR027417">
    <property type="entry name" value="P-loop_NTPase"/>
</dbReference>
<dbReference type="PROSITE" id="PS00870">
    <property type="entry name" value="CLPAB_1"/>
    <property type="match status" value="1"/>
</dbReference>
<evidence type="ECO:0000313" key="7">
    <source>
        <dbReference type="EMBL" id="AMB94583.1"/>
    </source>
</evidence>
<keyword evidence="7" id="KW-0645">Protease</keyword>